<feature type="repeat" description="TPR" evidence="3">
    <location>
        <begin position="3"/>
        <end position="36"/>
    </location>
</feature>
<dbReference type="InterPro" id="IPR011990">
    <property type="entry name" value="TPR-like_helical_dom_sf"/>
</dbReference>
<reference evidence="6 7" key="1">
    <citation type="submission" date="2016-11" db="EMBL/GenBank/DDBJ databases">
        <authorList>
            <person name="Jaros S."/>
            <person name="Januszkiewicz K."/>
            <person name="Wedrychowicz H."/>
        </authorList>
    </citation>
    <scope>NUCLEOTIDE SEQUENCE [LARGE SCALE GENOMIC DNA]</scope>
    <source>
        <strain evidence="6 7">GAS95</strain>
    </source>
</reference>
<dbReference type="PANTHER" id="PTHR45586">
    <property type="entry name" value="TPR REPEAT-CONTAINING PROTEIN PA4667"/>
    <property type="match status" value="1"/>
</dbReference>
<sequence>MPIDRLLSLASSYHQEGRFDLAETHYRQALDLDPNHWDACFRLGQVLIRRDRFDEAIGRLSQLLNRPGDHAAVHRQIGLAEACAGRRQRALDHFKQALEHEPDDATTLHIVANLQQALGLHSAADATYRRALKLKPLITVPAIVAPPDFRVLFVFGPSAGNTPIEYLIEQARFESNIVTLLPDTEYDVDRLRVYANVVVNLISDVDRGHAFLAPAQALVEQIGGPVVNPPKAIEGTGRESIARRLAALPGCRVPQTRQYQAVELRDLLASDSSAMLTFPLLVRPAGTHGGDDFEKMESASQLHTFLGGHEPRSYYLTAFVDYRSDDGYFRKYRFFCVGDEILPYHLAIDDKWKVHHVTTSMTTHTWMQDEERAFLDDPWRVFGAAQQAALRSIRDAMGLDYFGIDCALDRDGAVVVFEVNASMLVHGRNQQFPYKTAAVERIKQAFHALLERLARQGQGNQQADAAT</sequence>
<dbReference type="Proteomes" id="UP000185151">
    <property type="component" value="Unassembled WGS sequence"/>
</dbReference>
<keyword evidence="4" id="KW-0067">ATP-binding</keyword>
<feature type="domain" description="ATP-grasp" evidence="5">
    <location>
        <begin position="243"/>
        <end position="450"/>
    </location>
</feature>
<evidence type="ECO:0000313" key="6">
    <source>
        <dbReference type="EMBL" id="SIO44685.1"/>
    </source>
</evidence>
<keyword evidence="2 3" id="KW-0802">TPR repeat</keyword>
<evidence type="ECO:0000256" key="2">
    <source>
        <dbReference type="ARBA" id="ARBA00022803"/>
    </source>
</evidence>
<dbReference type="SUPFAM" id="SSF56059">
    <property type="entry name" value="Glutathione synthetase ATP-binding domain-like"/>
    <property type="match status" value="1"/>
</dbReference>
<dbReference type="Pfam" id="PF14559">
    <property type="entry name" value="TPR_19"/>
    <property type="match status" value="1"/>
</dbReference>
<evidence type="ECO:0000259" key="5">
    <source>
        <dbReference type="PROSITE" id="PS50975"/>
    </source>
</evidence>
<proteinExistence type="predicted"/>
<dbReference type="Gene3D" id="3.30.470.20">
    <property type="entry name" value="ATP-grasp fold, B domain"/>
    <property type="match status" value="1"/>
</dbReference>
<dbReference type="InterPro" id="IPR019734">
    <property type="entry name" value="TPR_rpt"/>
</dbReference>
<dbReference type="SMART" id="SM00028">
    <property type="entry name" value="TPR"/>
    <property type="match status" value="4"/>
</dbReference>
<feature type="repeat" description="TPR" evidence="3">
    <location>
        <begin position="71"/>
        <end position="104"/>
    </location>
</feature>
<dbReference type="InterPro" id="IPR011761">
    <property type="entry name" value="ATP-grasp"/>
</dbReference>
<dbReference type="Pfam" id="PF13181">
    <property type="entry name" value="TPR_8"/>
    <property type="match status" value="1"/>
</dbReference>
<dbReference type="PROSITE" id="PS50005">
    <property type="entry name" value="TPR"/>
    <property type="match status" value="2"/>
</dbReference>
<dbReference type="Gene3D" id="1.25.40.10">
    <property type="entry name" value="Tetratricopeptide repeat domain"/>
    <property type="match status" value="1"/>
</dbReference>
<dbReference type="SUPFAM" id="SSF48452">
    <property type="entry name" value="TPR-like"/>
    <property type="match status" value="1"/>
</dbReference>
<dbReference type="GO" id="GO:0005524">
    <property type="term" value="F:ATP binding"/>
    <property type="evidence" value="ECO:0007669"/>
    <property type="project" value="UniProtKB-UniRule"/>
</dbReference>
<evidence type="ECO:0000256" key="3">
    <source>
        <dbReference type="PROSITE-ProRule" id="PRU00339"/>
    </source>
</evidence>
<organism evidence="6 7">
    <name type="scientific">Paraburkholderia phenazinium</name>
    <dbReference type="NCBI Taxonomy" id="60549"/>
    <lineage>
        <taxon>Bacteria</taxon>
        <taxon>Pseudomonadati</taxon>
        <taxon>Pseudomonadota</taxon>
        <taxon>Betaproteobacteria</taxon>
        <taxon>Burkholderiales</taxon>
        <taxon>Burkholderiaceae</taxon>
        <taxon>Paraburkholderia</taxon>
    </lineage>
</organism>
<keyword evidence="7" id="KW-1185">Reference proteome</keyword>
<gene>
    <name evidence="6" type="ORF">SAMN05444165_3273</name>
</gene>
<dbReference type="AlphaFoldDB" id="A0A1N6JK23"/>
<protein>
    <submittedName>
        <fullName evidence="6">Tetratricopeptide repeat-containing protein</fullName>
    </submittedName>
</protein>
<keyword evidence="1" id="KW-0677">Repeat</keyword>
<evidence type="ECO:0000256" key="1">
    <source>
        <dbReference type="ARBA" id="ARBA00022737"/>
    </source>
</evidence>
<evidence type="ECO:0000313" key="7">
    <source>
        <dbReference type="Proteomes" id="UP000185151"/>
    </source>
</evidence>
<accession>A0A1N6JK23</accession>
<dbReference type="EMBL" id="FSRU01000001">
    <property type="protein sequence ID" value="SIO44685.1"/>
    <property type="molecule type" value="Genomic_DNA"/>
</dbReference>
<dbReference type="GO" id="GO:0046872">
    <property type="term" value="F:metal ion binding"/>
    <property type="evidence" value="ECO:0007669"/>
    <property type="project" value="InterPro"/>
</dbReference>
<evidence type="ECO:0000256" key="4">
    <source>
        <dbReference type="PROSITE-ProRule" id="PRU00409"/>
    </source>
</evidence>
<dbReference type="PROSITE" id="PS50293">
    <property type="entry name" value="TPR_REGION"/>
    <property type="match status" value="1"/>
</dbReference>
<dbReference type="PROSITE" id="PS50975">
    <property type="entry name" value="ATP_GRASP"/>
    <property type="match status" value="1"/>
</dbReference>
<dbReference type="PANTHER" id="PTHR45586:SF1">
    <property type="entry name" value="LIPOPOLYSACCHARIDE ASSEMBLY PROTEIN B"/>
    <property type="match status" value="1"/>
</dbReference>
<dbReference type="InterPro" id="IPR051012">
    <property type="entry name" value="CellSynth/LPSAsmb/PSIAsmb"/>
</dbReference>
<keyword evidence="4" id="KW-0547">Nucleotide-binding</keyword>
<name>A0A1N6JK23_9BURK</name>